<evidence type="ECO:0000256" key="1">
    <source>
        <dbReference type="SAM" id="MobiDB-lite"/>
    </source>
</evidence>
<proteinExistence type="predicted"/>
<evidence type="ECO:0000313" key="2">
    <source>
        <dbReference type="EMBL" id="ESO95945.1"/>
    </source>
</evidence>
<feature type="compositionally biased region" description="Basic and acidic residues" evidence="1">
    <location>
        <begin position="296"/>
        <end position="311"/>
    </location>
</feature>
<evidence type="ECO:0000313" key="3">
    <source>
        <dbReference type="Proteomes" id="UP000030746"/>
    </source>
</evidence>
<name>V4AMG3_LOTGI</name>
<dbReference type="GeneID" id="20242980"/>
<feature type="compositionally biased region" description="Low complexity" evidence="1">
    <location>
        <begin position="1"/>
        <end position="13"/>
    </location>
</feature>
<protein>
    <submittedName>
        <fullName evidence="2">Uncharacterized protein</fullName>
    </submittedName>
</protein>
<dbReference type="OrthoDB" id="6157242at2759"/>
<dbReference type="HOGENOM" id="CLU_850690_0_0_1"/>
<dbReference type="CTD" id="20242980"/>
<sequence length="327" mass="37871">MSSDDSLRSSLMIRNDKSEANSDFVRDENVVAEIGSENKSDATQNCPKHKASKTTNNKVRTRDRISNLESKLDKFLEVFDQRSFIAPTFEAAFEKHRKIDKSQRFDQTRPIRDKSQRFEQTIVDQSQRLDNYNNAYQDEASAKRAKFKNYKSIISSSEEDDVLSLQPGQSEINCFSSDYAQSDENNCMPVLEKEVVPSTKESNVNVTDKSLFDIFDIFGKDALNLSEESVLINYASLWPSQTQHLLPDFQARKRKSSVVQQPEPIKRGRLSYKPYEPANYNTSSNYSFRAKRFTERYQDKKPYTRGYDRKPNFKSGKAYRPNKKSNE</sequence>
<dbReference type="AlphaFoldDB" id="V4AMG3"/>
<dbReference type="KEGG" id="lgi:LOTGIDRAFT_175026"/>
<feature type="compositionally biased region" description="Basic and acidic residues" evidence="1">
    <location>
        <begin position="14"/>
        <end position="29"/>
    </location>
</feature>
<gene>
    <name evidence="2" type="ORF">LOTGIDRAFT_175026</name>
</gene>
<accession>V4AMG3</accession>
<feature type="region of interest" description="Disordered" evidence="1">
    <location>
        <begin position="1"/>
        <end position="62"/>
    </location>
</feature>
<organism evidence="2 3">
    <name type="scientific">Lottia gigantea</name>
    <name type="common">Giant owl limpet</name>
    <dbReference type="NCBI Taxonomy" id="225164"/>
    <lineage>
        <taxon>Eukaryota</taxon>
        <taxon>Metazoa</taxon>
        <taxon>Spiralia</taxon>
        <taxon>Lophotrochozoa</taxon>
        <taxon>Mollusca</taxon>
        <taxon>Gastropoda</taxon>
        <taxon>Patellogastropoda</taxon>
        <taxon>Lottioidea</taxon>
        <taxon>Lottiidae</taxon>
        <taxon>Lottia</taxon>
    </lineage>
</organism>
<feature type="region of interest" description="Disordered" evidence="1">
    <location>
        <begin position="296"/>
        <end position="327"/>
    </location>
</feature>
<keyword evidence="3" id="KW-1185">Reference proteome</keyword>
<reference evidence="2 3" key="1">
    <citation type="journal article" date="2013" name="Nature">
        <title>Insights into bilaterian evolution from three spiralian genomes.</title>
        <authorList>
            <person name="Simakov O."/>
            <person name="Marletaz F."/>
            <person name="Cho S.J."/>
            <person name="Edsinger-Gonzales E."/>
            <person name="Havlak P."/>
            <person name="Hellsten U."/>
            <person name="Kuo D.H."/>
            <person name="Larsson T."/>
            <person name="Lv J."/>
            <person name="Arendt D."/>
            <person name="Savage R."/>
            <person name="Osoegawa K."/>
            <person name="de Jong P."/>
            <person name="Grimwood J."/>
            <person name="Chapman J.A."/>
            <person name="Shapiro H."/>
            <person name="Aerts A."/>
            <person name="Otillar R.P."/>
            <person name="Terry A.Y."/>
            <person name="Boore J.L."/>
            <person name="Grigoriev I.V."/>
            <person name="Lindberg D.R."/>
            <person name="Seaver E.C."/>
            <person name="Weisblat D.A."/>
            <person name="Putnam N.H."/>
            <person name="Rokhsar D.S."/>
        </authorList>
    </citation>
    <scope>NUCLEOTIDE SEQUENCE [LARGE SCALE GENOMIC DNA]</scope>
</reference>
<dbReference type="RefSeq" id="XP_009053377.1">
    <property type="nucleotide sequence ID" value="XM_009055129.1"/>
</dbReference>
<dbReference type="Proteomes" id="UP000030746">
    <property type="component" value="Unassembled WGS sequence"/>
</dbReference>
<dbReference type="EMBL" id="KB201568">
    <property type="protein sequence ID" value="ESO95945.1"/>
    <property type="molecule type" value="Genomic_DNA"/>
</dbReference>